<name>A0A0C5H1Y2_VIBPH</name>
<accession>A0A0C5H1Y2</accession>
<dbReference type="Pfam" id="PF09588">
    <property type="entry name" value="YqaJ"/>
    <property type="match status" value="1"/>
</dbReference>
<dbReference type="CDD" id="cd22343">
    <property type="entry name" value="PDDEXK_lambda_exonuclease-like"/>
    <property type="match status" value="1"/>
</dbReference>
<evidence type="ECO:0000256" key="1">
    <source>
        <dbReference type="SAM" id="Coils"/>
    </source>
</evidence>
<dbReference type="InterPro" id="IPR017482">
    <property type="entry name" value="Lambda-type_endonuclease"/>
</dbReference>
<dbReference type="InterPro" id="IPR051703">
    <property type="entry name" value="NF-kappa-B_Signaling_Reg"/>
</dbReference>
<reference evidence="3" key="1">
    <citation type="journal article" date="2015" name="Antimicrob. Agents Chemother.">
        <title>Complete nucleotide sequence of a conjugative plasmid carrying bla(PER-1).</title>
        <authorList>
            <person name="Li R."/>
            <person name="Wong M.H."/>
            <person name="Zhou Y."/>
            <person name="Chan E.W."/>
            <person name="Chen S."/>
        </authorList>
    </citation>
    <scope>NUCLEOTIDE SEQUENCE</scope>
    <source>
        <strain evidence="3">V36</strain>
        <plasmid evidence="3">pVPH1</plasmid>
    </source>
</reference>
<dbReference type="PANTHER" id="PTHR46609">
    <property type="entry name" value="EXONUCLEASE, PHAGE-TYPE/RECB, C-TERMINAL DOMAIN-CONTAINING PROTEIN"/>
    <property type="match status" value="1"/>
</dbReference>
<organism evidence="3">
    <name type="scientific">Vibrio parahaemolyticus</name>
    <dbReference type="NCBI Taxonomy" id="670"/>
    <lineage>
        <taxon>Bacteria</taxon>
        <taxon>Pseudomonadati</taxon>
        <taxon>Pseudomonadota</taxon>
        <taxon>Gammaproteobacteria</taxon>
        <taxon>Vibrionales</taxon>
        <taxon>Vibrionaceae</taxon>
        <taxon>Vibrio</taxon>
    </lineage>
</organism>
<dbReference type="InterPro" id="IPR019080">
    <property type="entry name" value="YqaJ_viral_recombinase"/>
</dbReference>
<evidence type="ECO:0000259" key="2">
    <source>
        <dbReference type="Pfam" id="PF09588"/>
    </source>
</evidence>
<sequence length="341" mass="39971">MQERAMKIVNLSQRSEQWLEWRKGGITATDACILLNRSPYKTEWRLWAEKTGYAREVDLSLNPLVRQGVENEDKARRAFEEKYNDILLPVCVESVQYPLFRASLDGLRGNGEPAELKCPSETVWNDVCSELKNSKAYQLYYPQVQHQLLVTGAKQGWLVFYRNGQLKEFVITRDEPMIKEIVAKGTIFWKRVTERKEPEKDPKRDLFIPQGKEVNEWIYEAEQYRLYDAEIKQLEDRLQALKDKRQPHLDKMKSLMGEYFHADYCGVMITKYKAAGRVNYQKLLEEKGSNIKPEDLNSYREETSERYRVTVTGSVNPRYIQDEEVLAPLNDVSLEVESAYF</sequence>
<dbReference type="PANTHER" id="PTHR46609:SF6">
    <property type="entry name" value="EXONUCLEASE, PHAGE-TYPE_RECB, C-TERMINAL DOMAIN-CONTAINING PROTEIN-RELATED"/>
    <property type="match status" value="1"/>
</dbReference>
<dbReference type="Gene3D" id="3.90.320.10">
    <property type="match status" value="1"/>
</dbReference>
<dbReference type="InterPro" id="IPR011604">
    <property type="entry name" value="PDDEXK-like_dom_sf"/>
</dbReference>
<proteinExistence type="predicted"/>
<dbReference type="SUPFAM" id="SSF52980">
    <property type="entry name" value="Restriction endonuclease-like"/>
    <property type="match status" value="1"/>
</dbReference>
<dbReference type="GO" id="GO:0004519">
    <property type="term" value="F:endonuclease activity"/>
    <property type="evidence" value="ECO:0007669"/>
    <property type="project" value="UniProtKB-KW"/>
</dbReference>
<dbReference type="InterPro" id="IPR011335">
    <property type="entry name" value="Restrct_endonuc-II-like"/>
</dbReference>
<dbReference type="AlphaFoldDB" id="A0A0C5H1Y2"/>
<dbReference type="EMBL" id="KP688397">
    <property type="protein sequence ID" value="AJP18269.1"/>
    <property type="molecule type" value="Genomic_DNA"/>
</dbReference>
<keyword evidence="3" id="KW-0378">Hydrolase</keyword>
<gene>
    <name evidence="3" type="ORF">pVPH1_0097</name>
</gene>
<protein>
    <submittedName>
        <fullName evidence="3">Endonuclease</fullName>
    </submittedName>
</protein>
<evidence type="ECO:0000313" key="3">
    <source>
        <dbReference type="EMBL" id="AJP18269.1"/>
    </source>
</evidence>
<geneLocation type="plasmid" evidence="3">
    <name>pVPH1</name>
</geneLocation>
<feature type="coiled-coil region" evidence="1">
    <location>
        <begin position="224"/>
        <end position="251"/>
    </location>
</feature>
<keyword evidence="1" id="KW-0175">Coiled coil</keyword>
<feature type="domain" description="YqaJ viral recombinase" evidence="2">
    <location>
        <begin position="17"/>
        <end position="153"/>
    </location>
</feature>
<keyword evidence="3" id="KW-0255">Endonuclease</keyword>
<keyword evidence="3" id="KW-0540">Nuclease</keyword>
<keyword evidence="3" id="KW-0614">Plasmid</keyword>
<dbReference type="NCBIfam" id="TIGR03033">
    <property type="entry name" value="phage_rel_nuc"/>
    <property type="match status" value="1"/>
</dbReference>